<proteinExistence type="predicted"/>
<evidence type="ECO:0000313" key="2">
    <source>
        <dbReference type="EMBL" id="KAH1032323.1"/>
    </source>
</evidence>
<evidence type="ECO:0000256" key="1">
    <source>
        <dbReference type="SAM" id="MobiDB-lite"/>
    </source>
</evidence>
<feature type="compositionally biased region" description="Basic and acidic residues" evidence="1">
    <location>
        <begin position="13"/>
        <end position="28"/>
    </location>
</feature>
<feature type="compositionally biased region" description="Basic residues" evidence="1">
    <location>
        <begin position="126"/>
        <end position="146"/>
    </location>
</feature>
<gene>
    <name evidence="2" type="ORF">J1N35_044497</name>
</gene>
<organism evidence="2 3">
    <name type="scientific">Gossypium stocksii</name>
    <dbReference type="NCBI Taxonomy" id="47602"/>
    <lineage>
        <taxon>Eukaryota</taxon>
        <taxon>Viridiplantae</taxon>
        <taxon>Streptophyta</taxon>
        <taxon>Embryophyta</taxon>
        <taxon>Tracheophyta</taxon>
        <taxon>Spermatophyta</taxon>
        <taxon>Magnoliopsida</taxon>
        <taxon>eudicotyledons</taxon>
        <taxon>Gunneridae</taxon>
        <taxon>Pentapetalae</taxon>
        <taxon>rosids</taxon>
        <taxon>malvids</taxon>
        <taxon>Malvales</taxon>
        <taxon>Malvaceae</taxon>
        <taxon>Malvoideae</taxon>
        <taxon>Gossypium</taxon>
    </lineage>
</organism>
<dbReference type="OrthoDB" id="10439503at2759"/>
<feature type="region of interest" description="Disordered" evidence="1">
    <location>
        <begin position="62"/>
        <end position="95"/>
    </location>
</feature>
<comment type="caution">
    <text evidence="2">The sequence shown here is derived from an EMBL/GenBank/DDBJ whole genome shotgun (WGS) entry which is preliminary data.</text>
</comment>
<reference evidence="2 3" key="1">
    <citation type="journal article" date="2021" name="Plant Biotechnol. J.">
        <title>Multi-omics assisted identification of the key and species-specific regulatory components of drought-tolerant mechanisms in Gossypium stocksii.</title>
        <authorList>
            <person name="Yu D."/>
            <person name="Ke L."/>
            <person name="Zhang D."/>
            <person name="Wu Y."/>
            <person name="Sun Y."/>
            <person name="Mei J."/>
            <person name="Sun J."/>
            <person name="Sun Y."/>
        </authorList>
    </citation>
    <scope>NUCLEOTIDE SEQUENCE [LARGE SCALE GENOMIC DNA]</scope>
    <source>
        <strain evidence="3">cv. E1</strain>
        <tissue evidence="2">Leaf</tissue>
    </source>
</reference>
<dbReference type="Proteomes" id="UP000828251">
    <property type="component" value="Unassembled WGS sequence"/>
</dbReference>
<evidence type="ECO:0000313" key="3">
    <source>
        <dbReference type="Proteomes" id="UP000828251"/>
    </source>
</evidence>
<dbReference type="EMBL" id="JAIQCV010000013">
    <property type="protein sequence ID" value="KAH1032323.1"/>
    <property type="molecule type" value="Genomic_DNA"/>
</dbReference>
<sequence length="187" mass="21037">MNYPKQAVVKRKATSEHAKLSEGLPPKEDLSLSLNLEEEVAMKTVKLGPMRLKLSGVSELAESSTRLPPMGEVGPFEVLEQGSRETVGKTKPSVVNQEDSDLGKLECGQGSDITLCHWDVQMSRTTRVKKRWKPRQKLRRKGKAKASRRDRGESRSFGPRELARFKELLEKPVKLKPGWPDDEDMAT</sequence>
<accession>A0A9D3U990</accession>
<feature type="region of interest" description="Disordered" evidence="1">
    <location>
        <begin position="125"/>
        <end position="162"/>
    </location>
</feature>
<keyword evidence="3" id="KW-1185">Reference proteome</keyword>
<feature type="region of interest" description="Disordered" evidence="1">
    <location>
        <begin position="1"/>
        <end position="28"/>
    </location>
</feature>
<name>A0A9D3U990_9ROSI</name>
<protein>
    <submittedName>
        <fullName evidence="2">Uncharacterized protein</fullName>
    </submittedName>
</protein>
<dbReference type="AlphaFoldDB" id="A0A9D3U990"/>